<keyword evidence="1" id="KW-0732">Signal</keyword>
<feature type="chain" id="PRO_5047024950" evidence="1">
    <location>
        <begin position="23"/>
        <end position="131"/>
    </location>
</feature>
<evidence type="ECO:0000256" key="1">
    <source>
        <dbReference type="SAM" id="SignalP"/>
    </source>
</evidence>
<reference evidence="2 3" key="1">
    <citation type="submission" date="2024-03" db="EMBL/GenBank/DDBJ databases">
        <title>Two novel species of the genus Flavobacterium exhibiting potentially degradation of complex polysaccharides.</title>
        <authorList>
            <person name="Lian X."/>
        </authorList>
    </citation>
    <scope>NUCLEOTIDE SEQUENCE [LARGE SCALE GENOMIC DNA]</scope>
    <source>
        <strain evidence="2 3">N6</strain>
    </source>
</reference>
<dbReference type="Proteomes" id="UP001468798">
    <property type="component" value="Unassembled WGS sequence"/>
</dbReference>
<keyword evidence="3" id="KW-1185">Reference proteome</keyword>
<organism evidence="2 3">
    <name type="scientific">Flavobacterium polysaccharolyticum</name>
    <dbReference type="NCBI Taxonomy" id="3133148"/>
    <lineage>
        <taxon>Bacteria</taxon>
        <taxon>Pseudomonadati</taxon>
        <taxon>Bacteroidota</taxon>
        <taxon>Flavobacteriia</taxon>
        <taxon>Flavobacteriales</taxon>
        <taxon>Flavobacteriaceae</taxon>
        <taxon>Flavobacterium</taxon>
    </lineage>
</organism>
<sequence length="131" mass="14599">MKMMNKLGLVTLFALTSINTYAVDGDFLLNVKKGKGNEISFAMNDIQKAYIAIYDVENNLIFSENAKGENGIVKIYNLDELPMGTYTLVVKTDLKEVTHEIKVGASEATLSKRAYLEVYKTSFANQNVAFN</sequence>
<feature type="signal peptide" evidence="1">
    <location>
        <begin position="1"/>
        <end position="22"/>
    </location>
</feature>
<comment type="caution">
    <text evidence="2">The sequence shown here is derived from an EMBL/GenBank/DDBJ whole genome shotgun (WGS) entry which is preliminary data.</text>
</comment>
<gene>
    <name evidence="2" type="ORF">WFZ86_13735</name>
</gene>
<accession>A0ABU9NQI0</accession>
<dbReference type="EMBL" id="JBCGDP010000013">
    <property type="protein sequence ID" value="MEM0577565.1"/>
    <property type="molecule type" value="Genomic_DNA"/>
</dbReference>
<name>A0ABU9NQI0_9FLAO</name>
<evidence type="ECO:0000313" key="2">
    <source>
        <dbReference type="EMBL" id="MEM0577565.1"/>
    </source>
</evidence>
<evidence type="ECO:0000313" key="3">
    <source>
        <dbReference type="Proteomes" id="UP001468798"/>
    </source>
</evidence>
<protein>
    <submittedName>
        <fullName evidence="2">Secretion protein</fullName>
    </submittedName>
</protein>
<dbReference type="RefSeq" id="WP_342692458.1">
    <property type="nucleotide sequence ID" value="NZ_JBCGDP010000013.1"/>
</dbReference>
<proteinExistence type="predicted"/>